<dbReference type="AlphaFoldDB" id="A0A0G4GVV2"/>
<protein>
    <recommendedName>
        <fullName evidence="2">T6SS Phospholipase effector Tle1-like catalytic domain-containing protein</fullName>
    </recommendedName>
</protein>
<dbReference type="OrthoDB" id="538223at2759"/>
<dbReference type="InParanoid" id="A0A0G4GVV2"/>
<dbReference type="Proteomes" id="UP000041254">
    <property type="component" value="Unassembled WGS sequence"/>
</dbReference>
<evidence type="ECO:0000313" key="3">
    <source>
        <dbReference type="EMBL" id="CEM35012.1"/>
    </source>
</evidence>
<evidence type="ECO:0000256" key="1">
    <source>
        <dbReference type="SAM" id="SignalP"/>
    </source>
</evidence>
<evidence type="ECO:0000259" key="2">
    <source>
        <dbReference type="Pfam" id="PF09994"/>
    </source>
</evidence>
<dbReference type="InterPro" id="IPR018712">
    <property type="entry name" value="Tle1-like_cat"/>
</dbReference>
<dbReference type="InterPro" id="IPR029058">
    <property type="entry name" value="AB_hydrolase_fold"/>
</dbReference>
<keyword evidence="4" id="KW-1185">Reference proteome</keyword>
<proteinExistence type="predicted"/>
<feature type="chain" id="PRO_5005191284" description="T6SS Phospholipase effector Tle1-like catalytic domain-containing protein" evidence="1">
    <location>
        <begin position="21"/>
        <end position="583"/>
    </location>
</feature>
<sequence length="583" mass="64716">MVLKSFVALLLAWHADTCTAGSVAAWTNSTVTVREHYKALPWNGWSRGGNPRNLIVMFAGTGQDKDTSDNGVRTDTLTNIALLWETLAQKGRVAQGSQLVKYFSGIGTEHAKNKPGETPEDSLLWRVVSKVQNAVLDFRDLLAKTTGGGFEESVFRALEWLMDARAKKTDRIAIFGYSRGGHQARLLQGILASYGLPASGSDLEELRANPELLLRWESHVRDDSLAAQRKEHRLPRYLLGLFDACADTQIMGMAIEDLSVGLAPTTENVLHAMALDEMRDMYDVFPLAKHEPIQQEAARGQNIERVWFPGDHSDVGGLHDWDAQDRRFANIPLNWMLERSNALGLLVNDKGEAKLSPKTKREDYAKDVLLTLHDMTGEGLYPKIESAAKYVSALRPLGPVTKTRSPFQCARDSPDYAPPDGELTLHRSVLDRLLLSGEVPRPLCCSPLLLNAVTGEVTSSNVPREELHISIALTKMASSRTARDKYDFIIAPWKGRPIATYHVGVTPEILPVTAIGQPKFLTSRHKAYRITELPTCMSAQVQRGCCVLEHVGTSCDLSDLRRNYTKYDNKKEDIEACAAQKVF</sequence>
<dbReference type="Pfam" id="PF09994">
    <property type="entry name" value="T6SS_Tle1-like_cat"/>
    <property type="match status" value="1"/>
</dbReference>
<dbReference type="EMBL" id="CDMY01000840">
    <property type="protein sequence ID" value="CEM35012.1"/>
    <property type="molecule type" value="Genomic_DNA"/>
</dbReference>
<feature type="domain" description="T6SS Phospholipase effector Tle1-like catalytic" evidence="2">
    <location>
        <begin position="52"/>
        <end position="338"/>
    </location>
</feature>
<name>A0A0G4GVV2_VITBC</name>
<dbReference type="PANTHER" id="PTHR33840:SF1">
    <property type="entry name" value="TLE1 PHOSPHOLIPASE DOMAIN-CONTAINING PROTEIN"/>
    <property type="match status" value="1"/>
</dbReference>
<dbReference type="Gene3D" id="3.40.50.1820">
    <property type="entry name" value="alpha/beta hydrolase"/>
    <property type="match status" value="1"/>
</dbReference>
<dbReference type="PhylomeDB" id="A0A0G4GVV2"/>
<dbReference type="SUPFAM" id="SSF53474">
    <property type="entry name" value="alpha/beta-Hydrolases"/>
    <property type="match status" value="1"/>
</dbReference>
<evidence type="ECO:0000313" key="4">
    <source>
        <dbReference type="Proteomes" id="UP000041254"/>
    </source>
</evidence>
<organism evidence="3 4">
    <name type="scientific">Vitrella brassicaformis (strain CCMP3155)</name>
    <dbReference type="NCBI Taxonomy" id="1169540"/>
    <lineage>
        <taxon>Eukaryota</taxon>
        <taxon>Sar</taxon>
        <taxon>Alveolata</taxon>
        <taxon>Colpodellida</taxon>
        <taxon>Vitrellaceae</taxon>
        <taxon>Vitrella</taxon>
    </lineage>
</organism>
<gene>
    <name evidence="3" type="ORF">Vbra_18800</name>
</gene>
<dbReference type="PANTHER" id="PTHR33840">
    <property type="match status" value="1"/>
</dbReference>
<reference evidence="3 4" key="1">
    <citation type="submission" date="2014-11" db="EMBL/GenBank/DDBJ databases">
        <authorList>
            <person name="Zhu J."/>
            <person name="Qi W."/>
            <person name="Song R."/>
        </authorList>
    </citation>
    <scope>NUCLEOTIDE SEQUENCE [LARGE SCALE GENOMIC DNA]</scope>
</reference>
<keyword evidence="1" id="KW-0732">Signal</keyword>
<feature type="signal peptide" evidence="1">
    <location>
        <begin position="1"/>
        <end position="20"/>
    </location>
</feature>
<dbReference type="VEuPathDB" id="CryptoDB:Vbra_18800"/>
<accession>A0A0G4GVV2</accession>